<dbReference type="PANTHER" id="PTHR24040">
    <property type="entry name" value="LAMININ G-LIKE DOMAIN-CONTAINING PROTEIN"/>
    <property type="match status" value="1"/>
</dbReference>
<evidence type="ECO:0000256" key="5">
    <source>
        <dbReference type="ARBA" id="ARBA00022737"/>
    </source>
</evidence>
<evidence type="ECO:0000256" key="7">
    <source>
        <dbReference type="ARBA" id="ARBA00023180"/>
    </source>
</evidence>
<feature type="disulfide bond" evidence="8">
    <location>
        <begin position="38"/>
        <end position="48"/>
    </location>
</feature>
<dbReference type="PROSITE" id="PS00010">
    <property type="entry name" value="ASX_HYDROXYL"/>
    <property type="match status" value="2"/>
</dbReference>
<protein>
    <recommendedName>
        <fullName evidence="9">EGF-like domain-containing protein</fullName>
    </recommendedName>
</protein>
<keyword evidence="5" id="KW-0677">Repeat</keyword>
<dbReference type="GO" id="GO:0005576">
    <property type="term" value="C:extracellular region"/>
    <property type="evidence" value="ECO:0007669"/>
    <property type="project" value="UniProtKB-SubCell"/>
</dbReference>
<dbReference type="Pfam" id="PF07645">
    <property type="entry name" value="EGF_CA"/>
    <property type="match status" value="3"/>
</dbReference>
<feature type="domain" description="EGF-like" evidence="9">
    <location>
        <begin position="119"/>
        <end position="159"/>
    </location>
</feature>
<dbReference type="SMART" id="SM00181">
    <property type="entry name" value="EGF"/>
    <property type="match status" value="6"/>
</dbReference>
<feature type="domain" description="EGF-like" evidence="9">
    <location>
        <begin position="34"/>
        <end position="73"/>
    </location>
</feature>
<keyword evidence="2" id="KW-0964">Secreted</keyword>
<dbReference type="SUPFAM" id="SSF57184">
    <property type="entry name" value="Growth factor receptor domain"/>
    <property type="match status" value="1"/>
</dbReference>
<feature type="non-terminal residue" evidence="10">
    <location>
        <position position="263"/>
    </location>
</feature>
<evidence type="ECO:0000313" key="10">
    <source>
        <dbReference type="EMBL" id="CAL1529149.1"/>
    </source>
</evidence>
<keyword evidence="4" id="KW-0732">Signal</keyword>
<comment type="subcellular location">
    <subcellularLocation>
        <location evidence="1">Secreted</location>
    </subcellularLocation>
</comment>
<dbReference type="AlphaFoldDB" id="A0AAV2H9G1"/>
<dbReference type="GO" id="GO:0005509">
    <property type="term" value="F:calcium ion binding"/>
    <property type="evidence" value="ECO:0007669"/>
    <property type="project" value="InterPro"/>
</dbReference>
<dbReference type="PANTHER" id="PTHR24040:SF13">
    <property type="entry name" value="FIBROPELLIN-1"/>
    <property type="match status" value="1"/>
</dbReference>
<sequence length="263" mass="28221">QKSCNQTCTLVVNKTVCSCQPGYTLAQDELSCNDVDECQDSPCVNGSCFNYRGSFSCHCDDGFKLSEDQLTCAECGLGFYGGNCSHECTCNSTNVESCNRTDGSCNCFLGWSGTNCLEDVDECSDNATVCQLNSYCINSPGSYRCVCNIGFYSSGGRCLACDANRYGQDCSQKCGCVPANTLDCNDKDGVCACKKGMTGAYCEVGIDECADTSFCRGPHENCTNLKGSVVCGCRSGYERNYQDDTCQDTNECLNPSLNNCVSP</sequence>
<gene>
    <name evidence="10" type="ORF">GSLYS_00003304001</name>
</gene>
<dbReference type="InterPro" id="IPR000742">
    <property type="entry name" value="EGF"/>
</dbReference>
<evidence type="ECO:0000256" key="1">
    <source>
        <dbReference type="ARBA" id="ARBA00004613"/>
    </source>
</evidence>
<dbReference type="SMART" id="SM00179">
    <property type="entry name" value="EGF_CA"/>
    <property type="match status" value="3"/>
</dbReference>
<evidence type="ECO:0000256" key="8">
    <source>
        <dbReference type="PROSITE-ProRule" id="PRU00076"/>
    </source>
</evidence>
<dbReference type="InterPro" id="IPR051145">
    <property type="entry name" value="GAS-SHBG-PROS"/>
</dbReference>
<dbReference type="PROSITE" id="PS50026">
    <property type="entry name" value="EGF_3"/>
    <property type="match status" value="2"/>
</dbReference>
<reference evidence="10 11" key="1">
    <citation type="submission" date="2024-04" db="EMBL/GenBank/DDBJ databases">
        <authorList>
            <consortium name="Genoscope - CEA"/>
            <person name="William W."/>
        </authorList>
    </citation>
    <scope>NUCLEOTIDE SEQUENCE [LARGE SCALE GENOMIC DNA]</scope>
</reference>
<organism evidence="10 11">
    <name type="scientific">Lymnaea stagnalis</name>
    <name type="common">Great pond snail</name>
    <name type="synonym">Helix stagnalis</name>
    <dbReference type="NCBI Taxonomy" id="6523"/>
    <lineage>
        <taxon>Eukaryota</taxon>
        <taxon>Metazoa</taxon>
        <taxon>Spiralia</taxon>
        <taxon>Lophotrochozoa</taxon>
        <taxon>Mollusca</taxon>
        <taxon>Gastropoda</taxon>
        <taxon>Heterobranchia</taxon>
        <taxon>Euthyneura</taxon>
        <taxon>Panpulmonata</taxon>
        <taxon>Hygrophila</taxon>
        <taxon>Lymnaeoidea</taxon>
        <taxon>Lymnaeidae</taxon>
        <taxon>Lymnaea</taxon>
    </lineage>
</organism>
<dbReference type="FunFam" id="2.10.25.10:FF:000038">
    <property type="entry name" value="Fibrillin 2"/>
    <property type="match status" value="1"/>
</dbReference>
<keyword evidence="3 8" id="KW-0245">EGF-like domain</keyword>
<dbReference type="InterPro" id="IPR000152">
    <property type="entry name" value="EGF-type_Asp/Asn_hydroxyl_site"/>
</dbReference>
<dbReference type="Proteomes" id="UP001497497">
    <property type="component" value="Unassembled WGS sequence"/>
</dbReference>
<dbReference type="SUPFAM" id="SSF57196">
    <property type="entry name" value="EGF/Laminin"/>
    <property type="match status" value="2"/>
</dbReference>
<dbReference type="PROSITE" id="PS01187">
    <property type="entry name" value="EGF_CA"/>
    <property type="match status" value="1"/>
</dbReference>
<dbReference type="EMBL" id="CAXITT010000043">
    <property type="protein sequence ID" value="CAL1529149.1"/>
    <property type="molecule type" value="Genomic_DNA"/>
</dbReference>
<dbReference type="InterPro" id="IPR001881">
    <property type="entry name" value="EGF-like_Ca-bd_dom"/>
</dbReference>
<keyword evidence="11" id="KW-1185">Reference proteome</keyword>
<evidence type="ECO:0000259" key="9">
    <source>
        <dbReference type="PROSITE" id="PS50026"/>
    </source>
</evidence>
<dbReference type="PRINTS" id="PR00010">
    <property type="entry name" value="EGFBLOOD"/>
</dbReference>
<comment type="caution">
    <text evidence="10">The sequence shown here is derived from an EMBL/GenBank/DDBJ whole genome shotgun (WGS) entry which is preliminary data.</text>
</comment>
<dbReference type="Gene3D" id="2.10.25.10">
    <property type="entry name" value="Laminin"/>
    <property type="match status" value="4"/>
</dbReference>
<feature type="non-terminal residue" evidence="10">
    <location>
        <position position="1"/>
    </location>
</feature>
<proteinExistence type="predicted"/>
<evidence type="ECO:0000256" key="2">
    <source>
        <dbReference type="ARBA" id="ARBA00022525"/>
    </source>
</evidence>
<evidence type="ECO:0000313" key="11">
    <source>
        <dbReference type="Proteomes" id="UP001497497"/>
    </source>
</evidence>
<dbReference type="InterPro" id="IPR049883">
    <property type="entry name" value="NOTCH1_EGF-like"/>
</dbReference>
<evidence type="ECO:0000256" key="3">
    <source>
        <dbReference type="ARBA" id="ARBA00022536"/>
    </source>
</evidence>
<keyword evidence="7" id="KW-0325">Glycoprotein</keyword>
<evidence type="ECO:0000256" key="4">
    <source>
        <dbReference type="ARBA" id="ARBA00022729"/>
    </source>
</evidence>
<dbReference type="FunFam" id="2.10.25.10:FF:000003">
    <property type="entry name" value="fibrillin-1 isoform X1"/>
    <property type="match status" value="1"/>
</dbReference>
<accession>A0AAV2H9G1</accession>
<evidence type="ECO:0000256" key="6">
    <source>
        <dbReference type="ARBA" id="ARBA00023157"/>
    </source>
</evidence>
<name>A0AAV2H9G1_LYMST</name>
<dbReference type="CDD" id="cd00054">
    <property type="entry name" value="EGF_CA"/>
    <property type="match status" value="1"/>
</dbReference>
<dbReference type="InterPro" id="IPR018097">
    <property type="entry name" value="EGF_Ca-bd_CS"/>
</dbReference>
<comment type="caution">
    <text evidence="8">Lacks conserved residue(s) required for the propagation of feature annotation.</text>
</comment>
<dbReference type="InterPro" id="IPR009030">
    <property type="entry name" value="Growth_fac_rcpt_cys_sf"/>
</dbReference>
<dbReference type="PROSITE" id="PS01186">
    <property type="entry name" value="EGF_2"/>
    <property type="match status" value="3"/>
</dbReference>
<keyword evidence="6 8" id="KW-1015">Disulfide bond</keyword>